<comment type="caution">
    <text evidence="1">The sequence shown here is derived from an EMBL/GenBank/DDBJ whole genome shotgun (WGS) entry which is preliminary data.</text>
</comment>
<keyword evidence="2" id="KW-1185">Reference proteome</keyword>
<protein>
    <submittedName>
        <fullName evidence="1">Uncharacterized protein</fullName>
    </submittedName>
</protein>
<evidence type="ECO:0000313" key="2">
    <source>
        <dbReference type="Proteomes" id="UP000030111"/>
    </source>
</evidence>
<dbReference type="AlphaFoldDB" id="A0A0A2MJD5"/>
<dbReference type="Proteomes" id="UP000030111">
    <property type="component" value="Unassembled WGS sequence"/>
</dbReference>
<accession>A0A0A2MJD5</accession>
<dbReference type="OrthoDB" id="1453974at2"/>
<organism evidence="1 2">
    <name type="scientific">Flavobacterium subsaxonicum WB 4.1-42 = DSM 21790</name>
    <dbReference type="NCBI Taxonomy" id="1121898"/>
    <lineage>
        <taxon>Bacteria</taxon>
        <taxon>Pseudomonadati</taxon>
        <taxon>Bacteroidota</taxon>
        <taxon>Flavobacteriia</taxon>
        <taxon>Flavobacteriales</taxon>
        <taxon>Flavobacteriaceae</taxon>
        <taxon>Flavobacterium</taxon>
    </lineage>
</organism>
<dbReference type="RefSeq" id="WP_026992809.1">
    <property type="nucleotide sequence ID" value="NZ_JRLY01000008.1"/>
</dbReference>
<dbReference type="EMBL" id="JRLY01000008">
    <property type="protein sequence ID" value="KGO92727.1"/>
    <property type="molecule type" value="Genomic_DNA"/>
</dbReference>
<dbReference type="STRING" id="1121898.GCA_000422725_02458"/>
<name>A0A0A2MJD5_9FLAO</name>
<reference evidence="1 2" key="1">
    <citation type="submission" date="2013-09" db="EMBL/GenBank/DDBJ databases">
        <authorList>
            <person name="Zeng Z."/>
            <person name="Chen C."/>
        </authorList>
    </citation>
    <scope>NUCLEOTIDE SEQUENCE [LARGE SCALE GENOMIC DNA]</scope>
    <source>
        <strain evidence="1 2">WB 4.1-42</strain>
    </source>
</reference>
<evidence type="ECO:0000313" key="1">
    <source>
        <dbReference type="EMBL" id="KGO92727.1"/>
    </source>
</evidence>
<sequence>MKLFIKAVILIFLLAVILIVLYPSKITYKLNGNWVVQQIIKDGKQYDFQHTITIDGNRFDVDLSGFGKLLDNNPINYTYTIINNDSIVIVSKYPAFFNGRYKINKHIDVIGGGGNAYRDITLSLKSKNKLIILSRSENIVWQKGIPRGKP</sequence>
<proteinExistence type="predicted"/>
<gene>
    <name evidence="1" type="ORF">Q766_11465</name>
</gene>